<keyword evidence="2" id="KW-0472">Membrane</keyword>
<feature type="compositionally biased region" description="Low complexity" evidence="1">
    <location>
        <begin position="223"/>
        <end position="243"/>
    </location>
</feature>
<gene>
    <name evidence="3" type="ORF">PQU92_03335</name>
</gene>
<protein>
    <submittedName>
        <fullName evidence="3">Uncharacterized protein</fullName>
    </submittedName>
</protein>
<evidence type="ECO:0000256" key="1">
    <source>
        <dbReference type="SAM" id="MobiDB-lite"/>
    </source>
</evidence>
<reference evidence="3 4" key="1">
    <citation type="submission" date="2023-01" db="EMBL/GenBank/DDBJ databases">
        <title>Novel species of the genus Asticcacaulis isolated from rivers.</title>
        <authorList>
            <person name="Lu H."/>
        </authorList>
    </citation>
    <scope>NUCLEOTIDE SEQUENCE [LARGE SCALE GENOMIC DNA]</scope>
    <source>
        <strain evidence="3 4">BYS171W</strain>
    </source>
</reference>
<proteinExistence type="predicted"/>
<keyword evidence="2" id="KW-0812">Transmembrane</keyword>
<dbReference type="EMBL" id="JAQQKX010000002">
    <property type="protein sequence ID" value="MDC7682291.1"/>
    <property type="molecule type" value="Genomic_DNA"/>
</dbReference>
<accession>A0ABT5HQG8</accession>
<evidence type="ECO:0000313" key="3">
    <source>
        <dbReference type="EMBL" id="MDC7682291.1"/>
    </source>
</evidence>
<organism evidence="3 4">
    <name type="scientific">Asticcacaulis aquaticus</name>
    <dbReference type="NCBI Taxonomy" id="2984212"/>
    <lineage>
        <taxon>Bacteria</taxon>
        <taxon>Pseudomonadati</taxon>
        <taxon>Pseudomonadota</taxon>
        <taxon>Alphaproteobacteria</taxon>
        <taxon>Caulobacterales</taxon>
        <taxon>Caulobacteraceae</taxon>
        <taxon>Asticcacaulis</taxon>
    </lineage>
</organism>
<dbReference type="RefSeq" id="WP_272746799.1">
    <property type="nucleotide sequence ID" value="NZ_JAQQKX010000002.1"/>
</dbReference>
<feature type="compositionally biased region" description="Basic residues" evidence="1">
    <location>
        <begin position="254"/>
        <end position="264"/>
    </location>
</feature>
<keyword evidence="2" id="KW-1133">Transmembrane helix</keyword>
<dbReference type="Proteomes" id="UP001214854">
    <property type="component" value="Unassembled WGS sequence"/>
</dbReference>
<evidence type="ECO:0000313" key="4">
    <source>
        <dbReference type="Proteomes" id="UP001214854"/>
    </source>
</evidence>
<comment type="caution">
    <text evidence="3">The sequence shown here is derived from an EMBL/GenBank/DDBJ whole genome shotgun (WGS) entry which is preliminary data.</text>
</comment>
<keyword evidence="4" id="KW-1185">Reference proteome</keyword>
<evidence type="ECO:0000256" key="2">
    <source>
        <dbReference type="SAM" id="Phobius"/>
    </source>
</evidence>
<name>A0ABT5HQG8_9CAUL</name>
<sequence length="264" mass="27986">MRYSDAPEDFGDPFGDGPRSVATVILDGHTLMLLGGLVVLGLLLCAVFYGLTRSFARARLEARRKASAKAIYDSINLALLRAVHASGAIQIEYARELSATVEARLGSLLVLKDKSGKLFEDLAKAVDEPDPVPGEVKPEKPTKVKADMTADEHRVAVWQALQGFHAVWSDETAVLGLIEGAQAELSRSRSAAHALQHLSRGTPAPATPTPPKSRPKSRKSKAVSDTVVVTVDAPAAVSGADDLPPLPPGPAKGKLAKHKKNMLA</sequence>
<feature type="region of interest" description="Disordered" evidence="1">
    <location>
        <begin position="188"/>
        <end position="264"/>
    </location>
</feature>
<feature type="transmembrane region" description="Helical" evidence="2">
    <location>
        <begin position="31"/>
        <end position="51"/>
    </location>
</feature>